<name>A0A4Y7PZ60_9AGAM</name>
<protein>
    <submittedName>
        <fullName evidence="2">Uncharacterized protein</fullName>
    </submittedName>
</protein>
<keyword evidence="1" id="KW-0812">Transmembrane</keyword>
<keyword evidence="1" id="KW-1133">Transmembrane helix</keyword>
<dbReference type="Proteomes" id="UP000294933">
    <property type="component" value="Unassembled WGS sequence"/>
</dbReference>
<dbReference type="VEuPathDB" id="FungiDB:BD410DRAFT_830087"/>
<feature type="transmembrane region" description="Helical" evidence="1">
    <location>
        <begin position="88"/>
        <end position="108"/>
    </location>
</feature>
<accession>A0A4Y7PZ60</accession>
<evidence type="ECO:0000313" key="2">
    <source>
        <dbReference type="EMBL" id="TDL19820.1"/>
    </source>
</evidence>
<dbReference type="EMBL" id="ML170193">
    <property type="protein sequence ID" value="TDL19820.1"/>
    <property type="molecule type" value="Genomic_DNA"/>
</dbReference>
<feature type="transmembrane region" description="Helical" evidence="1">
    <location>
        <begin position="120"/>
        <end position="149"/>
    </location>
</feature>
<sequence length="156" mass="17903">MDSVYQVDQPPVLTGYHVLIFAIIISYAIMKYILALFFPEYGFLTTFDGLFVGIAAIALFGLRIYGRTGAIPWFYERDYASMVSVKNVLVGFGLVLVFDFILVMIILYQDSKTNRESWNIFLFIIIALGTLVGWIAIFAIILAVFWSIWKYVQQLR</sequence>
<keyword evidence="3" id="KW-1185">Reference proteome</keyword>
<organism evidence="2 3">
    <name type="scientific">Rickenella mellea</name>
    <dbReference type="NCBI Taxonomy" id="50990"/>
    <lineage>
        <taxon>Eukaryota</taxon>
        <taxon>Fungi</taxon>
        <taxon>Dikarya</taxon>
        <taxon>Basidiomycota</taxon>
        <taxon>Agaricomycotina</taxon>
        <taxon>Agaricomycetes</taxon>
        <taxon>Hymenochaetales</taxon>
        <taxon>Rickenellaceae</taxon>
        <taxon>Rickenella</taxon>
    </lineage>
</organism>
<dbReference type="AlphaFoldDB" id="A0A4Y7PZ60"/>
<evidence type="ECO:0000313" key="3">
    <source>
        <dbReference type="Proteomes" id="UP000294933"/>
    </source>
</evidence>
<evidence type="ECO:0000256" key="1">
    <source>
        <dbReference type="SAM" id="Phobius"/>
    </source>
</evidence>
<proteinExistence type="predicted"/>
<keyword evidence="1" id="KW-0472">Membrane</keyword>
<feature type="transmembrane region" description="Helical" evidence="1">
    <location>
        <begin position="50"/>
        <end position="68"/>
    </location>
</feature>
<feature type="transmembrane region" description="Helical" evidence="1">
    <location>
        <begin position="16"/>
        <end position="38"/>
    </location>
</feature>
<reference evidence="2 3" key="1">
    <citation type="submission" date="2018-06" db="EMBL/GenBank/DDBJ databases">
        <title>A transcriptomic atlas of mushroom development highlights an independent origin of complex multicellularity.</title>
        <authorList>
            <consortium name="DOE Joint Genome Institute"/>
            <person name="Krizsan K."/>
            <person name="Almasi E."/>
            <person name="Merenyi Z."/>
            <person name="Sahu N."/>
            <person name="Viragh M."/>
            <person name="Koszo T."/>
            <person name="Mondo S."/>
            <person name="Kiss B."/>
            <person name="Balint B."/>
            <person name="Kues U."/>
            <person name="Barry K."/>
            <person name="Hegedus J.C."/>
            <person name="Henrissat B."/>
            <person name="Johnson J."/>
            <person name="Lipzen A."/>
            <person name="Ohm R."/>
            <person name="Nagy I."/>
            <person name="Pangilinan J."/>
            <person name="Yan J."/>
            <person name="Xiong Y."/>
            <person name="Grigoriev I.V."/>
            <person name="Hibbett D.S."/>
            <person name="Nagy L.G."/>
        </authorList>
    </citation>
    <scope>NUCLEOTIDE SEQUENCE [LARGE SCALE GENOMIC DNA]</scope>
    <source>
        <strain evidence="2 3">SZMC22713</strain>
    </source>
</reference>
<gene>
    <name evidence="2" type="ORF">BD410DRAFT_830087</name>
</gene>